<dbReference type="AlphaFoldDB" id="A0AAD9QS46"/>
<protein>
    <submittedName>
        <fullName evidence="2">Enzymatic polyprotein</fullName>
    </submittedName>
</protein>
<organism evidence="2 3">
    <name type="scientific">Acropora cervicornis</name>
    <name type="common">Staghorn coral</name>
    <dbReference type="NCBI Taxonomy" id="6130"/>
    <lineage>
        <taxon>Eukaryota</taxon>
        <taxon>Metazoa</taxon>
        <taxon>Cnidaria</taxon>
        <taxon>Anthozoa</taxon>
        <taxon>Hexacorallia</taxon>
        <taxon>Scleractinia</taxon>
        <taxon>Astrocoeniina</taxon>
        <taxon>Acroporidae</taxon>
        <taxon>Acropora</taxon>
    </lineage>
</organism>
<feature type="domain" description="Reverse transcriptase" evidence="1">
    <location>
        <begin position="296"/>
        <end position="388"/>
    </location>
</feature>
<dbReference type="Pfam" id="PF00078">
    <property type="entry name" value="RVT_1"/>
    <property type="match status" value="1"/>
</dbReference>
<name>A0AAD9QS46_ACRCE</name>
<dbReference type="Gene3D" id="3.30.70.270">
    <property type="match status" value="1"/>
</dbReference>
<keyword evidence="3" id="KW-1185">Reference proteome</keyword>
<dbReference type="SUPFAM" id="SSF56672">
    <property type="entry name" value="DNA/RNA polymerases"/>
    <property type="match status" value="1"/>
</dbReference>
<proteinExistence type="predicted"/>
<evidence type="ECO:0000313" key="2">
    <source>
        <dbReference type="EMBL" id="KAK2566489.1"/>
    </source>
</evidence>
<dbReference type="InterPro" id="IPR050951">
    <property type="entry name" value="Retrovirus_Pol_polyprotein"/>
</dbReference>
<dbReference type="Proteomes" id="UP001249851">
    <property type="component" value="Unassembled WGS sequence"/>
</dbReference>
<comment type="caution">
    <text evidence="2">The sequence shown here is derived from an EMBL/GenBank/DDBJ whole genome shotgun (WGS) entry which is preliminary data.</text>
</comment>
<sequence length="397" mass="43922">MAKKQTKKMSCESHEANTLWVGLRIWSDDEGRKLASTWTLSADEKKKLSTYWTKFEDYVAPRSNFWPSRYKLRTIKQEPRKTVDSFLKNVCILVRECKYRNPDEHIIDALIFWSNNSHHDDTLTLDKAVNIARTQEATNNQLQDIRSSQITAVDALKHGPYTGQPSAHGNQAKDKSHRVQHIKLGVKLVASSTIGSPCAAPTLGSDGTPLGLTPSSTTSTAFGGHTILHFGTCELILSHHGHSKSCSFHVVNTGGPTILGLPTCPDMKLITLNYGIATTQTRAVPTPHPQGNTDAGGYWNIKFDHARSFYTAFNSPHGRYRFLHLPFGLTCAQDIFQKKVDETFSDLPGVTGIADDIVIYGNDLADHDANLKAVMEHAQKTGLCFNATTTTSSRTQQ</sequence>
<dbReference type="PANTHER" id="PTHR37984:SF7">
    <property type="entry name" value="INTEGRASE CATALYTIC DOMAIN-CONTAINING PROTEIN"/>
    <property type="match status" value="1"/>
</dbReference>
<evidence type="ECO:0000313" key="3">
    <source>
        <dbReference type="Proteomes" id="UP001249851"/>
    </source>
</evidence>
<gene>
    <name evidence="2" type="ORF">P5673_010014</name>
</gene>
<dbReference type="EMBL" id="JARQWQ010000017">
    <property type="protein sequence ID" value="KAK2566489.1"/>
    <property type="molecule type" value="Genomic_DNA"/>
</dbReference>
<dbReference type="InterPro" id="IPR000477">
    <property type="entry name" value="RT_dom"/>
</dbReference>
<reference evidence="2" key="1">
    <citation type="journal article" date="2023" name="G3 (Bethesda)">
        <title>Whole genome assembly and annotation of the endangered Caribbean coral Acropora cervicornis.</title>
        <authorList>
            <person name="Selwyn J.D."/>
            <person name="Vollmer S.V."/>
        </authorList>
    </citation>
    <scope>NUCLEOTIDE SEQUENCE</scope>
    <source>
        <strain evidence="2">K2</strain>
    </source>
</reference>
<dbReference type="Gene3D" id="3.10.10.10">
    <property type="entry name" value="HIV Type 1 Reverse Transcriptase, subunit A, domain 1"/>
    <property type="match status" value="1"/>
</dbReference>
<dbReference type="InterPro" id="IPR043128">
    <property type="entry name" value="Rev_trsase/Diguanyl_cyclase"/>
</dbReference>
<dbReference type="InterPro" id="IPR043502">
    <property type="entry name" value="DNA/RNA_pol_sf"/>
</dbReference>
<reference evidence="2" key="2">
    <citation type="journal article" date="2023" name="Science">
        <title>Genomic signatures of disease resistance in endangered staghorn corals.</title>
        <authorList>
            <person name="Vollmer S.V."/>
            <person name="Selwyn J.D."/>
            <person name="Despard B.A."/>
            <person name="Roesel C.L."/>
        </authorList>
    </citation>
    <scope>NUCLEOTIDE SEQUENCE</scope>
    <source>
        <strain evidence="2">K2</strain>
    </source>
</reference>
<evidence type="ECO:0000259" key="1">
    <source>
        <dbReference type="Pfam" id="PF00078"/>
    </source>
</evidence>
<dbReference type="PANTHER" id="PTHR37984">
    <property type="entry name" value="PROTEIN CBG26694"/>
    <property type="match status" value="1"/>
</dbReference>
<accession>A0AAD9QS46</accession>